<feature type="domain" description="T6SS Phospholipase effector Tle1-like catalytic" evidence="1">
    <location>
        <begin position="11"/>
        <end position="40"/>
    </location>
</feature>
<evidence type="ECO:0000313" key="2">
    <source>
        <dbReference type="EMBL" id="UPT88729.1"/>
    </source>
</evidence>
<evidence type="ECO:0000313" key="3">
    <source>
        <dbReference type="Proteomes" id="UP000551709"/>
    </source>
</evidence>
<proteinExistence type="predicted"/>
<dbReference type="Pfam" id="PF09994">
    <property type="entry name" value="T6SS_Tle1-like_cat"/>
    <property type="match status" value="1"/>
</dbReference>
<organism evidence="2 3">
    <name type="scientific">Bradyrhizobium barranii subsp. apii</name>
    <dbReference type="NCBI Taxonomy" id="2819348"/>
    <lineage>
        <taxon>Bacteria</taxon>
        <taxon>Pseudomonadati</taxon>
        <taxon>Pseudomonadota</taxon>
        <taxon>Alphaproteobacteria</taxon>
        <taxon>Hyphomicrobiales</taxon>
        <taxon>Nitrobacteraceae</taxon>
        <taxon>Bradyrhizobium</taxon>
        <taxon>Bradyrhizobium barranii</taxon>
    </lineage>
</organism>
<reference evidence="2" key="1">
    <citation type="journal article" date="2017" name="Syst. Appl. Microbiol.">
        <title>Soybeans inoculated with root zone soils of Canadian native legumes harbour diverse and novel Bradyrhizobium spp. that possess agricultural potential.</title>
        <authorList>
            <person name="Bromfield E.S.P."/>
            <person name="Cloutier S."/>
            <person name="Tambong J.T."/>
            <person name="Tran Thi T.V."/>
        </authorList>
    </citation>
    <scope>NUCLEOTIDE SEQUENCE</scope>
    <source>
        <strain evidence="2">1S5</strain>
    </source>
</reference>
<sequence length="79" mass="8396">MCGAALARYFKHSNWLQQVWFAGSHSDVGGSYPENEARLSLAGLNGACGRDLPDGKTPDGSGIKVDDRVLKLNPDPLGP</sequence>
<protein>
    <submittedName>
        <fullName evidence="2">DUF2235 domain-containing protein</fullName>
    </submittedName>
</protein>
<dbReference type="EMBL" id="CP096255">
    <property type="protein sequence ID" value="UPT88729.1"/>
    <property type="molecule type" value="Genomic_DNA"/>
</dbReference>
<dbReference type="AlphaFoldDB" id="A0A8T5VUW3"/>
<gene>
    <name evidence="2" type="ORF">HAP41_0000006560</name>
</gene>
<reference evidence="2" key="2">
    <citation type="submission" date="2022-04" db="EMBL/GenBank/DDBJ databases">
        <authorList>
            <person name="Bromfield E.S.P."/>
            <person name="Cloutier S."/>
        </authorList>
    </citation>
    <scope>NUCLEOTIDE SEQUENCE</scope>
    <source>
        <strain evidence="2">1S5</strain>
    </source>
</reference>
<dbReference type="InterPro" id="IPR018712">
    <property type="entry name" value="Tle1-like_cat"/>
</dbReference>
<name>A0A8T5VUW3_9BRAD</name>
<dbReference type="Proteomes" id="UP000551709">
    <property type="component" value="Chromosome"/>
</dbReference>
<evidence type="ECO:0000259" key="1">
    <source>
        <dbReference type="Pfam" id="PF09994"/>
    </source>
</evidence>
<accession>A0A8T5VUW3</accession>
<dbReference type="RefSeq" id="WP_166104115.1">
    <property type="nucleotide sequence ID" value="NZ_CP096251.1"/>
</dbReference>